<proteinExistence type="predicted"/>
<dbReference type="KEGG" id="hlm:DV707_09025"/>
<evidence type="ECO:0000313" key="4">
    <source>
        <dbReference type="Proteomes" id="UP000296733"/>
    </source>
</evidence>
<sequence>MASADLPFPQCCSACPHRNAFTASCTHDYRQSVLQTVDDSRSCPVYVDEKTEAMRALAESLDGVQRS</sequence>
<dbReference type="EMBL" id="FNVN01000003">
    <property type="protein sequence ID" value="SEG52784.1"/>
    <property type="molecule type" value="Genomic_DNA"/>
</dbReference>
<dbReference type="Proteomes" id="UP000296733">
    <property type="component" value="Chromosome"/>
</dbReference>
<reference evidence="1 4" key="2">
    <citation type="journal article" date="2019" name="Nat. Commun.">
        <title>A new type of DNA phosphorothioation-based antiviral system in archaea.</title>
        <authorList>
            <person name="Xiong L."/>
            <person name="Liu S."/>
            <person name="Chen S."/>
            <person name="Xiao Y."/>
            <person name="Zhu B."/>
            <person name="Gao Y."/>
            <person name="Zhang Y."/>
            <person name="Chen B."/>
            <person name="Luo J."/>
            <person name="Deng Z."/>
            <person name="Chen X."/>
            <person name="Wang L."/>
            <person name="Chen S."/>
        </authorList>
    </citation>
    <scope>NUCLEOTIDE SEQUENCE [LARGE SCALE GENOMIC DNA]</scope>
    <source>
        <strain evidence="1 4">CGMCC 1.10331</strain>
    </source>
</reference>
<dbReference type="GeneID" id="39858229"/>
<evidence type="ECO:0000313" key="2">
    <source>
        <dbReference type="EMBL" id="SEG52784.1"/>
    </source>
</evidence>
<organism evidence="2 3">
    <name type="scientific">Halobellus limi</name>
    <dbReference type="NCBI Taxonomy" id="699433"/>
    <lineage>
        <taxon>Archaea</taxon>
        <taxon>Methanobacteriati</taxon>
        <taxon>Methanobacteriota</taxon>
        <taxon>Stenosarchaea group</taxon>
        <taxon>Halobacteria</taxon>
        <taxon>Halobacteriales</taxon>
        <taxon>Haloferacaceae</taxon>
        <taxon>Halobellus</taxon>
    </lineage>
</organism>
<dbReference type="OrthoDB" id="295310at2157"/>
<protein>
    <submittedName>
        <fullName evidence="2">Uncharacterized protein</fullName>
    </submittedName>
</protein>
<dbReference type="Proteomes" id="UP000236740">
    <property type="component" value="Unassembled WGS sequence"/>
</dbReference>
<name>A0A1H6AWS4_9EURY</name>
<evidence type="ECO:0000313" key="1">
    <source>
        <dbReference type="EMBL" id="QCC47791.1"/>
    </source>
</evidence>
<dbReference type="EMBL" id="CP031311">
    <property type="protein sequence ID" value="QCC47791.1"/>
    <property type="molecule type" value="Genomic_DNA"/>
</dbReference>
<dbReference type="RefSeq" id="WP_103992234.1">
    <property type="nucleotide sequence ID" value="NZ_CP031311.1"/>
</dbReference>
<keyword evidence="3" id="KW-1185">Reference proteome</keyword>
<accession>A0A1H6AWS4</accession>
<reference evidence="2 3" key="1">
    <citation type="submission" date="2016-10" db="EMBL/GenBank/DDBJ databases">
        <authorList>
            <person name="de Groot N.N."/>
        </authorList>
    </citation>
    <scope>NUCLEOTIDE SEQUENCE [LARGE SCALE GENOMIC DNA]</scope>
    <source>
        <strain evidence="2 3">CGMCC 1.10331</strain>
    </source>
</reference>
<dbReference type="AlphaFoldDB" id="A0A1H6AWS4"/>
<gene>
    <name evidence="1" type="ORF">DV707_09025</name>
    <name evidence="2" type="ORF">SAMN04488133_2553</name>
</gene>
<evidence type="ECO:0000313" key="3">
    <source>
        <dbReference type="Proteomes" id="UP000236740"/>
    </source>
</evidence>